<accession>A0A6U2QC10</accession>
<protein>
    <submittedName>
        <fullName evidence="1">Uncharacterized protein</fullName>
    </submittedName>
</protein>
<sequence>MPTTAAHPTAHTYSTSNTPPLTTHLALNVCVTLRGQCPCDEYRDETRNDWFCHVCTYISYASDRFCQKTLHRATTVRRQRPWTNALGGLHMPCLNRMLGHRWVDSRDEALRWYTSE</sequence>
<dbReference type="EMBL" id="HBGY01022628">
    <property type="protein sequence ID" value="CAD9593788.1"/>
    <property type="molecule type" value="Transcribed_RNA"/>
</dbReference>
<evidence type="ECO:0000313" key="1">
    <source>
        <dbReference type="EMBL" id="CAD9593786.1"/>
    </source>
</evidence>
<organism evidence="1">
    <name type="scientific">Leptocylindrus danicus</name>
    <dbReference type="NCBI Taxonomy" id="163516"/>
    <lineage>
        <taxon>Eukaryota</taxon>
        <taxon>Sar</taxon>
        <taxon>Stramenopiles</taxon>
        <taxon>Ochrophyta</taxon>
        <taxon>Bacillariophyta</taxon>
        <taxon>Coscinodiscophyceae</taxon>
        <taxon>Chaetocerotophycidae</taxon>
        <taxon>Leptocylindrales</taxon>
        <taxon>Leptocylindraceae</taxon>
        <taxon>Leptocylindrus</taxon>
    </lineage>
</organism>
<dbReference type="EMBL" id="HBGY01022627">
    <property type="protein sequence ID" value="CAD9593786.1"/>
    <property type="molecule type" value="Transcribed_RNA"/>
</dbReference>
<proteinExistence type="predicted"/>
<dbReference type="AlphaFoldDB" id="A0A6U2QC10"/>
<evidence type="ECO:0000313" key="2">
    <source>
        <dbReference type="EMBL" id="CAD9593788.1"/>
    </source>
</evidence>
<gene>
    <name evidence="1" type="ORF">LDAN0321_LOCUS14309</name>
    <name evidence="2" type="ORF">LDAN0321_LOCUS14310</name>
</gene>
<name>A0A6U2QC10_9STRA</name>
<reference evidence="1" key="1">
    <citation type="submission" date="2021-01" db="EMBL/GenBank/DDBJ databases">
        <authorList>
            <person name="Corre E."/>
            <person name="Pelletier E."/>
            <person name="Niang G."/>
            <person name="Scheremetjew M."/>
            <person name="Finn R."/>
            <person name="Kale V."/>
            <person name="Holt S."/>
            <person name="Cochrane G."/>
            <person name="Meng A."/>
            <person name="Brown T."/>
            <person name="Cohen L."/>
        </authorList>
    </citation>
    <scope>NUCLEOTIDE SEQUENCE</scope>
    <source>
        <strain evidence="1">B650</strain>
    </source>
</reference>